<dbReference type="Proteomes" id="UP001479436">
    <property type="component" value="Unassembled WGS sequence"/>
</dbReference>
<feature type="compositionally biased region" description="Acidic residues" evidence="3">
    <location>
        <begin position="758"/>
        <end position="793"/>
    </location>
</feature>
<dbReference type="Pfam" id="PF04931">
    <property type="entry name" value="DNA_pol_phi"/>
    <property type="match status" value="1"/>
</dbReference>
<sequence length="1158" mass="131562">MSTTLSLFWDLAAVDAETRQVAVKKLIVSLVSFQQAFVAEKGKEYEALLKEPVTEERLDILCAQDVSYSVKRLIRGLPTYRQGARQGFALALTELLSFLDFIPVKVITELIFKHSEITGNMKGQEERDILFGRIFGFMAIIQSGMIARETTELADIQELIKNLVEYSSTKSYLREPCYQLVIAMLPHVQKLSFKDEAVNLIISETLKNGLKTPEEIDLVLAMQPQFSLDWAALLPQWKHGDVLHSSNLQKLALILKESSSEEPQLFSSWHSHLHSVWKRILSLYLDSNQEASEVPTKKSKKSKAAPVATTKRAPFPEFWKTVVDEGLFSATSSHERKYWGFLVFEEALPRLPSTQMPLIFTANFMRCFINNLTSGDRFLNKSAKHTMDVILKVAETNTDVAFALVMQLQGKYGSQQFDKFTKTKAVETILGSMDAKGVVTYITYLKNVFTNDSDSSATEDDRVKGIEAQRFWAIDQLFALVRNTRIPREESWLLSILQFFLVHSFFEVNKVSSKSDIQEVRVKPTPNISEPTRELCRKRFFSMLAELSRIPPLSKVSELSKENGSVRISKRLNGTMNDGEFWAYVVVQMVLKLERDSNVSSVYELTPESVAARKKALDTVKKIKEQLGKLEAEGDKQADSQFKAFELLFLFPIVQLLVEPKEATGVLEELQDCYQRVFAPKKPKSKKKKAVEEEESEPEPIEVLVDILLSFLAKPSVMLRSLTEQVFETFCDRMTKTALDLLLSILETKEDVSGQQELFEDDVEEMDEDEEDSSEEESDEESDLEDAVEDDEEVDEELRAKLAAAFGQKEGEESEEELLGDEEMGDFDAKLAEIFKHKKMMKAEKRDAKQSILHFKNKILDLLEIFIKKQPQNELLLELIIPLLRFVRNSAANTANKQAGEKATNLLKNKLVKVKDHPKISDTANALETLEAVHQFARKAPNSTMMQLFSHCSLFLVRVIIGNEDKKSTEKVVDIYKASLNDYMTRKSSNLQPAFFLDLLNRYPVIGWGLFKSLIELTKPSVSAKGYREAQAYNMLSTLIRSHIKDGEDIFTKCLPSLKSTVLSTLEFAVSKENQGSKTLNAARLKDVLKFINLVQQASSKKLKDDKFKKAWDTVAFEKAIKSLVADKRFESPSIRTLSQQILTRLGRNVDFLKNTKN</sequence>
<protein>
    <submittedName>
        <fullName evidence="4">DNA-directed DNA polymerase</fullName>
        <ecNumber evidence="4">2.7.7.7</ecNumber>
    </submittedName>
</protein>
<name>A0ABR2WZC9_9FUNG</name>
<keyword evidence="5" id="KW-1185">Reference proteome</keyword>
<comment type="subcellular location">
    <subcellularLocation>
        <location evidence="1">Nucleus</location>
    </subcellularLocation>
</comment>
<keyword evidence="4" id="KW-0548">Nucleotidyltransferase</keyword>
<dbReference type="PANTHER" id="PTHR13213:SF2">
    <property type="entry name" value="MYB-BINDING PROTEIN 1A"/>
    <property type="match status" value="1"/>
</dbReference>
<reference evidence="4 5" key="1">
    <citation type="submission" date="2023-04" db="EMBL/GenBank/DDBJ databases">
        <title>Genome of Basidiobolus ranarum AG-B5.</title>
        <authorList>
            <person name="Stajich J.E."/>
            <person name="Carter-House D."/>
            <person name="Gryganskyi A."/>
        </authorList>
    </citation>
    <scope>NUCLEOTIDE SEQUENCE [LARGE SCALE GENOMIC DNA]</scope>
    <source>
        <strain evidence="4 5">AG-B5</strain>
    </source>
</reference>
<evidence type="ECO:0000313" key="4">
    <source>
        <dbReference type="EMBL" id="KAK9766822.1"/>
    </source>
</evidence>
<accession>A0ABR2WZC9</accession>
<dbReference type="InterPro" id="IPR007015">
    <property type="entry name" value="DNA_pol_V/MYBBP1A"/>
</dbReference>
<evidence type="ECO:0000313" key="5">
    <source>
        <dbReference type="Proteomes" id="UP001479436"/>
    </source>
</evidence>
<keyword evidence="4" id="KW-0808">Transferase</keyword>
<dbReference type="GO" id="GO:0003887">
    <property type="term" value="F:DNA-directed DNA polymerase activity"/>
    <property type="evidence" value="ECO:0007669"/>
    <property type="project" value="UniProtKB-KW"/>
</dbReference>
<comment type="caution">
    <text evidence="4">The sequence shown here is derived from an EMBL/GenBank/DDBJ whole genome shotgun (WGS) entry which is preliminary data.</text>
</comment>
<dbReference type="EMBL" id="JASJQH010000121">
    <property type="protein sequence ID" value="KAK9766822.1"/>
    <property type="molecule type" value="Genomic_DNA"/>
</dbReference>
<evidence type="ECO:0000256" key="2">
    <source>
        <dbReference type="ARBA" id="ARBA00023242"/>
    </source>
</evidence>
<feature type="region of interest" description="Disordered" evidence="3">
    <location>
        <begin position="753"/>
        <end position="793"/>
    </location>
</feature>
<gene>
    <name evidence="4" type="primary">POL5_2</name>
    <name evidence="4" type="ORF">K7432_003813</name>
</gene>
<evidence type="ECO:0000256" key="3">
    <source>
        <dbReference type="SAM" id="MobiDB-lite"/>
    </source>
</evidence>
<evidence type="ECO:0000256" key="1">
    <source>
        <dbReference type="ARBA" id="ARBA00004123"/>
    </source>
</evidence>
<dbReference type="EC" id="2.7.7.7" evidence="4"/>
<dbReference type="PANTHER" id="PTHR13213">
    <property type="entry name" value="MYB-BINDING PROTEIN 1A FAMILY MEMBER"/>
    <property type="match status" value="1"/>
</dbReference>
<organism evidence="4 5">
    <name type="scientific">Basidiobolus ranarum</name>
    <dbReference type="NCBI Taxonomy" id="34480"/>
    <lineage>
        <taxon>Eukaryota</taxon>
        <taxon>Fungi</taxon>
        <taxon>Fungi incertae sedis</taxon>
        <taxon>Zoopagomycota</taxon>
        <taxon>Entomophthoromycotina</taxon>
        <taxon>Basidiobolomycetes</taxon>
        <taxon>Basidiobolales</taxon>
        <taxon>Basidiobolaceae</taxon>
        <taxon>Basidiobolus</taxon>
    </lineage>
</organism>
<proteinExistence type="predicted"/>
<keyword evidence="2" id="KW-0539">Nucleus</keyword>
<keyword evidence="4" id="KW-0239">DNA-directed DNA polymerase</keyword>